<evidence type="ECO:0000256" key="3">
    <source>
        <dbReference type="ARBA" id="ARBA00022801"/>
    </source>
</evidence>
<feature type="compositionally biased region" description="Low complexity" evidence="7">
    <location>
        <begin position="1"/>
        <end position="14"/>
    </location>
</feature>
<protein>
    <recommendedName>
        <fullName evidence="1">protein-tyrosine-phosphatase</fullName>
        <ecNumber evidence="1">3.1.3.48</ecNumber>
    </recommendedName>
</protein>
<dbReference type="PANTHER" id="PTHR46198:SF4">
    <property type="entry name" value="PROTEIN-TYROSINE-PHOSPHATASE"/>
    <property type="match status" value="1"/>
</dbReference>
<keyword evidence="2" id="KW-0597">Phosphoprotein</keyword>
<dbReference type="Pfam" id="PF00102">
    <property type="entry name" value="Y_phosphatase"/>
    <property type="match status" value="2"/>
</dbReference>
<keyword evidence="11" id="KW-1185">Reference proteome</keyword>
<dbReference type="Gene3D" id="3.90.190.10">
    <property type="entry name" value="Protein tyrosine phosphatase superfamily"/>
    <property type="match status" value="1"/>
</dbReference>
<dbReference type="InterPro" id="IPR000242">
    <property type="entry name" value="PTP_cat"/>
</dbReference>
<dbReference type="InterPro" id="IPR000387">
    <property type="entry name" value="Tyr_Pase_dom"/>
</dbReference>
<dbReference type="GO" id="GO:0007165">
    <property type="term" value="P:signal transduction"/>
    <property type="evidence" value="ECO:0007669"/>
    <property type="project" value="TreeGrafter"/>
</dbReference>
<dbReference type="GO" id="GO:0019901">
    <property type="term" value="F:protein kinase binding"/>
    <property type="evidence" value="ECO:0007669"/>
    <property type="project" value="TreeGrafter"/>
</dbReference>
<comment type="caution">
    <text evidence="10">The sequence shown here is derived from an EMBL/GenBank/DDBJ whole genome shotgun (WGS) entry which is preliminary data.</text>
</comment>
<evidence type="ECO:0000256" key="5">
    <source>
        <dbReference type="PIRSR" id="PIRSR608356-50"/>
    </source>
</evidence>
<dbReference type="Proteomes" id="UP000801492">
    <property type="component" value="Unassembled WGS sequence"/>
</dbReference>
<feature type="binding site" evidence="6">
    <location>
        <begin position="649"/>
        <end position="655"/>
    </location>
    <ligand>
        <name>substrate</name>
    </ligand>
</feature>
<feature type="region of interest" description="Disordered" evidence="7">
    <location>
        <begin position="532"/>
        <end position="556"/>
    </location>
</feature>
<evidence type="ECO:0000256" key="1">
    <source>
        <dbReference type="ARBA" id="ARBA00013064"/>
    </source>
</evidence>
<evidence type="ECO:0000256" key="2">
    <source>
        <dbReference type="ARBA" id="ARBA00022553"/>
    </source>
</evidence>
<dbReference type="InterPro" id="IPR003595">
    <property type="entry name" value="Tyr_Pase_cat"/>
</dbReference>
<evidence type="ECO:0000256" key="7">
    <source>
        <dbReference type="SAM" id="MobiDB-lite"/>
    </source>
</evidence>
<dbReference type="AlphaFoldDB" id="A0A8K0GG20"/>
<feature type="domain" description="Tyrosine specific protein phosphatases" evidence="9">
    <location>
        <begin position="630"/>
        <end position="699"/>
    </location>
</feature>
<dbReference type="SUPFAM" id="SSF52799">
    <property type="entry name" value="(Phosphotyrosine protein) phosphatases II"/>
    <property type="match status" value="1"/>
</dbReference>
<dbReference type="PANTHER" id="PTHR46198">
    <property type="entry name" value="PROTEIN-TYROSINE-PHOSPHATASE"/>
    <property type="match status" value="1"/>
</dbReference>
<dbReference type="EMBL" id="VTPC01003498">
    <property type="protein sequence ID" value="KAF2898439.1"/>
    <property type="molecule type" value="Genomic_DNA"/>
</dbReference>
<feature type="compositionally biased region" description="Basic and acidic residues" evidence="7">
    <location>
        <begin position="609"/>
        <end position="620"/>
    </location>
</feature>
<dbReference type="PROSITE" id="PS50056">
    <property type="entry name" value="TYR_PHOSPHATASE_2"/>
    <property type="match status" value="1"/>
</dbReference>
<feature type="binding site" evidence="6">
    <location>
        <position position="693"/>
    </location>
    <ligand>
        <name>substrate</name>
    </ligand>
</feature>
<feature type="compositionally biased region" description="Basic and acidic residues" evidence="7">
    <location>
        <begin position="544"/>
        <end position="556"/>
    </location>
</feature>
<dbReference type="GO" id="GO:0005829">
    <property type="term" value="C:cytosol"/>
    <property type="evidence" value="ECO:0007669"/>
    <property type="project" value="TreeGrafter"/>
</dbReference>
<evidence type="ECO:0000259" key="9">
    <source>
        <dbReference type="PROSITE" id="PS50056"/>
    </source>
</evidence>
<proteinExistence type="predicted"/>
<sequence>MELDSLNDSTTSLSARRERNFPSLDLSDTTTLNTSNQPILVIQSPKTPTLSRKLKAVSLDSDPPKTQNTLEVARDVSSMPNTPKKQVKPRHSLDYDDNGQRPLLGPGLGSNLKRFASNTSISGSQTLKTLPEVMTLQDFSDNKPEPVRIKAKGLLERRGSNASLTIDLGSNSSISEAKTSVAARLNSTKSASHLNLTTFSSEKCSCTHKSCDVQSGTKRNINRAQAQTEACSGFESGHTRSGSCRNRCYTFHKKCNCLCNFKCRRKSLSNENLYVPPCSFCTSRLPKDCSRGSRSCKGCRRAVYPRQPDLDPSRLLSEDFKLHLQNIQYLQTAGSVLSIADLRASCEPHRVPKLHQEFWEVPLNLQEKCLVSGSQSKNRYKGVLPNEHSRVHLSGPQSYIHANYIKGPDYSETAYIATQGPMEHTCEDFWEMVWSTESNCIIMLTGLIEKEETIAYEESNELEFGSYKMTFCKKENLGECVIRQLELKKSGAESRRIYHYWFSNWQDHKMANPEQVLQIALNILGLIEGSTTKNNDNNSFNNSFDHRNNKTNESRESFNFKSKLEINENSITSRPSNIEAKNDKKILQGKSGKHRRFDSKNKLNNVPKDTSENKINDKSPKSPRRIKPDTSFSSNTQVEAKRLPIIVHCSAGIGRTGCFLAILNGIQQLRSNYNVDVLAILCSLRLNRGGMVQTAEQYELIHRVLSLYTDLM</sequence>
<dbReference type="PROSITE" id="PS00383">
    <property type="entry name" value="TYR_PHOSPHATASE_1"/>
    <property type="match status" value="1"/>
</dbReference>
<feature type="region of interest" description="Disordered" evidence="7">
    <location>
        <begin position="571"/>
        <end position="635"/>
    </location>
</feature>
<dbReference type="InterPro" id="IPR016130">
    <property type="entry name" value="Tyr_Pase_AS"/>
</dbReference>
<dbReference type="GO" id="GO:0004725">
    <property type="term" value="F:protein tyrosine phosphatase activity"/>
    <property type="evidence" value="ECO:0007669"/>
    <property type="project" value="UniProtKB-EC"/>
</dbReference>
<feature type="domain" description="Tyrosine-protein phosphatase" evidence="8">
    <location>
        <begin position="374"/>
        <end position="708"/>
    </location>
</feature>
<organism evidence="10 11">
    <name type="scientific">Ignelater luminosus</name>
    <name type="common">Cucubano</name>
    <name type="synonym">Pyrophorus luminosus</name>
    <dbReference type="NCBI Taxonomy" id="2038154"/>
    <lineage>
        <taxon>Eukaryota</taxon>
        <taxon>Metazoa</taxon>
        <taxon>Ecdysozoa</taxon>
        <taxon>Arthropoda</taxon>
        <taxon>Hexapoda</taxon>
        <taxon>Insecta</taxon>
        <taxon>Pterygota</taxon>
        <taxon>Neoptera</taxon>
        <taxon>Endopterygota</taxon>
        <taxon>Coleoptera</taxon>
        <taxon>Polyphaga</taxon>
        <taxon>Elateriformia</taxon>
        <taxon>Elateroidea</taxon>
        <taxon>Elateridae</taxon>
        <taxon>Agrypninae</taxon>
        <taxon>Pyrophorini</taxon>
        <taxon>Ignelater</taxon>
    </lineage>
</organism>
<feature type="binding site" evidence="6">
    <location>
        <position position="507"/>
    </location>
    <ligand>
        <name>substrate</name>
    </ligand>
</feature>
<evidence type="ECO:0000256" key="6">
    <source>
        <dbReference type="PIRSR" id="PIRSR608356-51"/>
    </source>
</evidence>
<dbReference type="InterPro" id="IPR029021">
    <property type="entry name" value="Prot-tyrosine_phosphatase-like"/>
</dbReference>
<evidence type="ECO:0000256" key="4">
    <source>
        <dbReference type="ARBA" id="ARBA00022912"/>
    </source>
</evidence>
<reference evidence="10" key="1">
    <citation type="submission" date="2019-08" db="EMBL/GenBank/DDBJ databases">
        <title>The genome of the North American firefly Photinus pyralis.</title>
        <authorList>
            <consortium name="Photinus pyralis genome working group"/>
            <person name="Fallon T.R."/>
            <person name="Sander Lower S.E."/>
            <person name="Weng J.-K."/>
        </authorList>
    </citation>
    <scope>NUCLEOTIDE SEQUENCE</scope>
    <source>
        <strain evidence="10">TRF0915ILg1</strain>
        <tissue evidence="10">Whole body</tissue>
    </source>
</reference>
<dbReference type="SMART" id="SM00194">
    <property type="entry name" value="PTPc"/>
    <property type="match status" value="1"/>
</dbReference>
<dbReference type="GO" id="GO:0048666">
    <property type="term" value="P:neuron development"/>
    <property type="evidence" value="ECO:0007669"/>
    <property type="project" value="UniProtKB-ARBA"/>
</dbReference>
<evidence type="ECO:0000259" key="8">
    <source>
        <dbReference type="PROSITE" id="PS50055"/>
    </source>
</evidence>
<feature type="compositionally biased region" description="Low complexity" evidence="7">
    <location>
        <begin position="534"/>
        <end position="543"/>
    </location>
</feature>
<evidence type="ECO:0000313" key="11">
    <source>
        <dbReference type="Proteomes" id="UP000801492"/>
    </source>
</evidence>
<dbReference type="EC" id="3.1.3.48" evidence="1"/>
<dbReference type="SMART" id="SM00404">
    <property type="entry name" value="PTPc_motif"/>
    <property type="match status" value="1"/>
</dbReference>
<feature type="region of interest" description="Disordered" evidence="7">
    <location>
        <begin position="1"/>
        <end position="30"/>
    </location>
</feature>
<dbReference type="OrthoDB" id="9993594at2759"/>
<dbReference type="GO" id="GO:0030054">
    <property type="term" value="C:cell junction"/>
    <property type="evidence" value="ECO:0007669"/>
    <property type="project" value="TreeGrafter"/>
</dbReference>
<evidence type="ECO:0000313" key="10">
    <source>
        <dbReference type="EMBL" id="KAF2898439.1"/>
    </source>
</evidence>
<dbReference type="PROSITE" id="PS50055">
    <property type="entry name" value="TYR_PHOSPHATASE_PTP"/>
    <property type="match status" value="1"/>
</dbReference>
<dbReference type="InterPro" id="IPR008356">
    <property type="entry name" value="Tyr_Pase_KIM-con"/>
</dbReference>
<accession>A0A8K0GG20</accession>
<keyword evidence="4" id="KW-0904">Protein phosphatase</keyword>
<name>A0A8K0GG20_IGNLU</name>
<dbReference type="GO" id="GO:0009653">
    <property type="term" value="P:anatomical structure morphogenesis"/>
    <property type="evidence" value="ECO:0007669"/>
    <property type="project" value="UniProtKB-ARBA"/>
</dbReference>
<feature type="region of interest" description="Disordered" evidence="7">
    <location>
        <begin position="74"/>
        <end position="100"/>
    </location>
</feature>
<feature type="active site" description="Phosphocysteine intermediate" evidence="5">
    <location>
        <position position="649"/>
    </location>
</feature>
<keyword evidence="3" id="KW-0378">Hydrolase</keyword>
<dbReference type="GO" id="GO:0005886">
    <property type="term" value="C:plasma membrane"/>
    <property type="evidence" value="ECO:0007669"/>
    <property type="project" value="TreeGrafter"/>
</dbReference>
<dbReference type="PRINTS" id="PR00700">
    <property type="entry name" value="PRTYPHPHTASE"/>
</dbReference>
<gene>
    <name evidence="10" type="ORF">ILUMI_07735</name>
</gene>